<feature type="transmembrane region" description="Helical" evidence="1">
    <location>
        <begin position="12"/>
        <end position="27"/>
    </location>
</feature>
<keyword evidence="1" id="KW-0812">Transmembrane</keyword>
<feature type="transmembrane region" description="Helical" evidence="1">
    <location>
        <begin position="193"/>
        <end position="214"/>
    </location>
</feature>
<feature type="transmembrane region" description="Helical" evidence="1">
    <location>
        <begin position="226"/>
        <end position="245"/>
    </location>
</feature>
<dbReference type="InterPro" id="IPR050879">
    <property type="entry name" value="Acyltransferase_3"/>
</dbReference>
<organism evidence="4 5">
    <name type="scientific">Paenirhodobacter populi</name>
    <dbReference type="NCBI Taxonomy" id="2306993"/>
    <lineage>
        <taxon>Bacteria</taxon>
        <taxon>Pseudomonadati</taxon>
        <taxon>Pseudomonadota</taxon>
        <taxon>Alphaproteobacteria</taxon>
        <taxon>Rhodobacterales</taxon>
        <taxon>Rhodobacter group</taxon>
        <taxon>Paenirhodobacter</taxon>
    </lineage>
</organism>
<dbReference type="OrthoDB" id="9796461at2"/>
<comment type="caution">
    <text evidence="4">The sequence shown here is derived from an EMBL/GenBank/DDBJ whole genome shotgun (WGS) entry which is preliminary data.</text>
</comment>
<dbReference type="RefSeq" id="WP_128238819.1">
    <property type="nucleotide sequence ID" value="NZ_SAUX01000041.1"/>
</dbReference>
<evidence type="ECO:0000259" key="2">
    <source>
        <dbReference type="Pfam" id="PF01757"/>
    </source>
</evidence>
<evidence type="ECO:0000259" key="3">
    <source>
        <dbReference type="Pfam" id="PF19040"/>
    </source>
</evidence>
<feature type="transmembrane region" description="Helical" evidence="1">
    <location>
        <begin position="71"/>
        <end position="90"/>
    </location>
</feature>
<feature type="transmembrane region" description="Helical" evidence="1">
    <location>
        <begin position="251"/>
        <end position="271"/>
    </location>
</feature>
<evidence type="ECO:0000256" key="1">
    <source>
        <dbReference type="SAM" id="Phobius"/>
    </source>
</evidence>
<feature type="transmembrane region" description="Helical" evidence="1">
    <location>
        <begin position="313"/>
        <end position="334"/>
    </location>
</feature>
<dbReference type="InterPro" id="IPR002656">
    <property type="entry name" value="Acyl_transf_3_dom"/>
</dbReference>
<dbReference type="PANTHER" id="PTHR23028">
    <property type="entry name" value="ACETYLTRANSFERASE"/>
    <property type="match status" value="1"/>
</dbReference>
<reference evidence="4 5" key="1">
    <citation type="submission" date="2019-01" db="EMBL/GenBank/DDBJ databases">
        <title>Sinorhodobacter populi sp. nov. isolated from the symptomatic bark tissue of Populus euramericana canker.</title>
        <authorList>
            <person name="Xu G."/>
        </authorList>
    </citation>
    <scope>NUCLEOTIDE SEQUENCE [LARGE SCALE GENOMIC DNA]</scope>
    <source>
        <strain evidence="4 5">D19-10-3-21</strain>
    </source>
</reference>
<feature type="transmembrane region" description="Helical" evidence="1">
    <location>
        <begin position="134"/>
        <end position="158"/>
    </location>
</feature>
<sequence>MMPIYLKEIQGLRVVAALLVAVYHIWFHRVSGGVDAFFVISGFFLMRGFLKTEVLGWSEIVRYWQRTLARIVPSASIVILTTCVLFALFGTDMLWSNWIKSGIAALLMVENWWLMKNGVDYLSMGQVPTPFQQMWALSVQMQVYFLLPLVIAGAFTLLNRFGAGRLRTPLISALTILSFAYALHATHVDQPAAYFNTAARIWEFLVGSLLALVLAKITMPRRAAKVLGWTSLAVLATFAALIPVAEAFPGLPTLVPVGATVGIIIAAQNGGNIRILTNEPMQWLGNLSFTFYLWHWPLYILVWNRTRSPDVGFALGLGIIIAAFILAVLTWALVERPFRQSRLVNAGPFLAFSVCLLAMAPAGLSVGFWAIHYKLLRSAAIEEQMAVLRGAPSSELVPATLIAREDIPVSYKDGCYQANFERYDLVECSYGNQDGPIVVVLAGGSHALQWLPALQRTATENTELKIVNMIKSGCTFTLTLEGISVDSVPEACLEWNRRAVDRIHEIAPDLVITTGTRVDESGEIIPEGYRAAWMALGDIPILAIRDNPRAQFDIAACVSLYGPDARSCALPRDKNLNDEIFSARNEPPNVTFANLSDVFCGAEVCPPTRDGILIYRDSNHLTATYAANLAPRIADQINRIIDAK</sequence>
<evidence type="ECO:0000313" key="4">
    <source>
        <dbReference type="EMBL" id="RWR26049.1"/>
    </source>
</evidence>
<dbReference type="Proteomes" id="UP000285295">
    <property type="component" value="Unassembled WGS sequence"/>
</dbReference>
<name>A0A443K000_9RHOB</name>
<feature type="transmembrane region" description="Helical" evidence="1">
    <location>
        <begin position="170"/>
        <end position="187"/>
    </location>
</feature>
<dbReference type="GO" id="GO:0016020">
    <property type="term" value="C:membrane"/>
    <property type="evidence" value="ECO:0007669"/>
    <property type="project" value="TreeGrafter"/>
</dbReference>
<dbReference type="PANTHER" id="PTHR23028:SF53">
    <property type="entry name" value="ACYL_TRANSF_3 DOMAIN-CONTAINING PROTEIN"/>
    <property type="match status" value="1"/>
</dbReference>
<dbReference type="Pfam" id="PF01757">
    <property type="entry name" value="Acyl_transf_3"/>
    <property type="match status" value="1"/>
</dbReference>
<dbReference type="InterPro" id="IPR043968">
    <property type="entry name" value="SGNH"/>
</dbReference>
<accession>A0A443K000</accession>
<dbReference type="AlphaFoldDB" id="A0A443K000"/>
<keyword evidence="4" id="KW-0808">Transferase</keyword>
<feature type="transmembrane region" description="Helical" evidence="1">
    <location>
        <begin position="33"/>
        <end position="50"/>
    </location>
</feature>
<feature type="transmembrane region" description="Helical" evidence="1">
    <location>
        <begin position="283"/>
        <end position="301"/>
    </location>
</feature>
<gene>
    <name evidence="4" type="ORF">D2T31_21190</name>
</gene>
<protein>
    <submittedName>
        <fullName evidence="4">Acyltransferase</fullName>
    </submittedName>
</protein>
<feature type="transmembrane region" description="Helical" evidence="1">
    <location>
        <begin position="346"/>
        <end position="371"/>
    </location>
</feature>
<feature type="domain" description="SGNH" evidence="3">
    <location>
        <begin position="415"/>
        <end position="634"/>
    </location>
</feature>
<keyword evidence="1" id="KW-1133">Transmembrane helix</keyword>
<dbReference type="Pfam" id="PF19040">
    <property type="entry name" value="SGNH"/>
    <property type="match status" value="1"/>
</dbReference>
<keyword evidence="1" id="KW-0472">Membrane</keyword>
<dbReference type="GO" id="GO:0016747">
    <property type="term" value="F:acyltransferase activity, transferring groups other than amino-acyl groups"/>
    <property type="evidence" value="ECO:0007669"/>
    <property type="project" value="InterPro"/>
</dbReference>
<proteinExistence type="predicted"/>
<reference evidence="4 5" key="2">
    <citation type="submission" date="2019-01" db="EMBL/GenBank/DDBJ databases">
        <authorList>
            <person name="Li Y."/>
        </authorList>
    </citation>
    <scope>NUCLEOTIDE SEQUENCE [LARGE SCALE GENOMIC DNA]</scope>
    <source>
        <strain evidence="4 5">D19-10-3-21</strain>
    </source>
</reference>
<dbReference type="GO" id="GO:0009103">
    <property type="term" value="P:lipopolysaccharide biosynthetic process"/>
    <property type="evidence" value="ECO:0007669"/>
    <property type="project" value="TreeGrafter"/>
</dbReference>
<dbReference type="EMBL" id="SAUX01000041">
    <property type="protein sequence ID" value="RWR26049.1"/>
    <property type="molecule type" value="Genomic_DNA"/>
</dbReference>
<evidence type="ECO:0000313" key="5">
    <source>
        <dbReference type="Proteomes" id="UP000285295"/>
    </source>
</evidence>
<keyword evidence="4" id="KW-0012">Acyltransferase</keyword>
<feature type="domain" description="Acyltransferase 3" evidence="2">
    <location>
        <begin position="7"/>
        <end position="331"/>
    </location>
</feature>